<comment type="caution">
    <text evidence="1">The sequence shown here is derived from an EMBL/GenBank/DDBJ whole genome shotgun (WGS) entry which is preliminary data.</text>
</comment>
<dbReference type="EMBL" id="BJVR01000025">
    <property type="protein sequence ID" value="GEL51184.1"/>
    <property type="molecule type" value="Genomic_DNA"/>
</dbReference>
<name>A0A511FQH5_9PROT</name>
<organism evidence="1 2">
    <name type="scientific">Acetobacter tropicalis</name>
    <dbReference type="NCBI Taxonomy" id="104102"/>
    <lineage>
        <taxon>Bacteria</taxon>
        <taxon>Pseudomonadati</taxon>
        <taxon>Pseudomonadota</taxon>
        <taxon>Alphaproteobacteria</taxon>
        <taxon>Acetobacterales</taxon>
        <taxon>Acetobacteraceae</taxon>
        <taxon>Acetobacter</taxon>
    </lineage>
</organism>
<accession>A0A511FQH5</accession>
<dbReference type="AlphaFoldDB" id="A0A511FQH5"/>
<dbReference type="Proteomes" id="UP000321800">
    <property type="component" value="Unassembled WGS sequence"/>
</dbReference>
<gene>
    <name evidence="1" type="ORF">ATR01nite_22590</name>
</gene>
<protein>
    <submittedName>
        <fullName evidence="1">Uncharacterized protein</fullName>
    </submittedName>
</protein>
<evidence type="ECO:0000313" key="1">
    <source>
        <dbReference type="EMBL" id="GEL51184.1"/>
    </source>
</evidence>
<reference evidence="1 2" key="1">
    <citation type="submission" date="2019-07" db="EMBL/GenBank/DDBJ databases">
        <title>Whole genome shotgun sequence of Acetobacter tropicalis NBRC 16470.</title>
        <authorList>
            <person name="Hosoyama A."/>
            <person name="Uohara A."/>
            <person name="Ohji S."/>
            <person name="Ichikawa N."/>
        </authorList>
    </citation>
    <scope>NUCLEOTIDE SEQUENCE [LARGE SCALE GENOMIC DNA]</scope>
    <source>
        <strain evidence="1 2">NBRC 16470</strain>
    </source>
</reference>
<proteinExistence type="predicted"/>
<sequence length="61" mass="7714">MLYQDGKPEPHRCRKQVWVNRLEKWEEKWYQTHWSDVPCQTNWHSDPRRVLLVWFLQVCVF</sequence>
<evidence type="ECO:0000313" key="2">
    <source>
        <dbReference type="Proteomes" id="UP000321800"/>
    </source>
</evidence>